<protein>
    <submittedName>
        <fullName evidence="13">Cytochrome ubiquinol oxidase subunit I</fullName>
    </submittedName>
</protein>
<feature type="transmembrane region" description="Helical" evidence="12">
    <location>
        <begin position="183"/>
        <end position="206"/>
    </location>
</feature>
<dbReference type="PIRSF" id="PIRSF006446">
    <property type="entry name" value="Cyt_quinol_oxidase_1"/>
    <property type="match status" value="1"/>
</dbReference>
<evidence type="ECO:0000256" key="7">
    <source>
        <dbReference type="ARBA" id="ARBA00022723"/>
    </source>
</evidence>
<evidence type="ECO:0000256" key="4">
    <source>
        <dbReference type="ARBA" id="ARBA00022475"/>
    </source>
</evidence>
<accession>A0AAP8MC03</accession>
<dbReference type="RefSeq" id="WP_084197862.1">
    <property type="nucleotide sequence ID" value="NZ_BMYL01000004.1"/>
</dbReference>
<evidence type="ECO:0000256" key="1">
    <source>
        <dbReference type="ARBA" id="ARBA00004651"/>
    </source>
</evidence>
<dbReference type="GO" id="GO:0020037">
    <property type="term" value="F:heme binding"/>
    <property type="evidence" value="ECO:0007669"/>
    <property type="project" value="TreeGrafter"/>
</dbReference>
<evidence type="ECO:0000256" key="3">
    <source>
        <dbReference type="ARBA" id="ARBA00022448"/>
    </source>
</evidence>
<keyword evidence="6 12" id="KW-0812">Transmembrane</keyword>
<feature type="transmembrane region" description="Helical" evidence="12">
    <location>
        <begin position="55"/>
        <end position="76"/>
    </location>
</feature>
<dbReference type="KEGG" id="hja:BST95_01525"/>
<dbReference type="GO" id="GO:0070069">
    <property type="term" value="C:cytochrome complex"/>
    <property type="evidence" value="ECO:0007669"/>
    <property type="project" value="UniProtKB-UniRule"/>
</dbReference>
<dbReference type="GO" id="GO:0016682">
    <property type="term" value="F:oxidoreductase activity, acting on diphenols and related substances as donors, oxygen as acceptor"/>
    <property type="evidence" value="ECO:0007669"/>
    <property type="project" value="TreeGrafter"/>
</dbReference>
<keyword evidence="5 12" id="KW-0349">Heme</keyword>
<name>A0AAP8MC03_9GAMM</name>
<dbReference type="InterPro" id="IPR002585">
    <property type="entry name" value="Cyt-d_ubiquinol_oxidase_su_1"/>
</dbReference>
<evidence type="ECO:0000313" key="13">
    <source>
        <dbReference type="EMBL" id="PLW85000.1"/>
    </source>
</evidence>
<feature type="transmembrane region" description="Helical" evidence="12">
    <location>
        <begin position="218"/>
        <end position="236"/>
    </location>
</feature>
<keyword evidence="14" id="KW-1185">Reference proteome</keyword>
<evidence type="ECO:0000256" key="8">
    <source>
        <dbReference type="ARBA" id="ARBA00022982"/>
    </source>
</evidence>
<dbReference type="Proteomes" id="UP000235162">
    <property type="component" value="Unassembled WGS sequence"/>
</dbReference>
<dbReference type="PANTHER" id="PTHR30365:SF14">
    <property type="entry name" value="CYTOCHROME BD MENAQUINOL OXIDASE SUBUNIT I-RELATED"/>
    <property type="match status" value="1"/>
</dbReference>
<evidence type="ECO:0000256" key="2">
    <source>
        <dbReference type="ARBA" id="ARBA00009819"/>
    </source>
</evidence>
<evidence type="ECO:0000256" key="12">
    <source>
        <dbReference type="PIRNR" id="PIRNR006446"/>
    </source>
</evidence>
<evidence type="ECO:0000313" key="14">
    <source>
        <dbReference type="Proteomes" id="UP000235162"/>
    </source>
</evidence>
<keyword evidence="9 12" id="KW-1133">Transmembrane helix</keyword>
<keyword evidence="3 12" id="KW-0813">Transport</keyword>
<keyword evidence="4 12" id="KW-1003">Cell membrane</keyword>
<gene>
    <name evidence="13" type="ORF">C0029_15785</name>
</gene>
<evidence type="ECO:0000256" key="11">
    <source>
        <dbReference type="ARBA" id="ARBA00023136"/>
    </source>
</evidence>
<comment type="similarity">
    <text evidence="2 12">Belongs to the cytochrome ubiquinol oxidase subunit 1 family.</text>
</comment>
<dbReference type="Pfam" id="PF01654">
    <property type="entry name" value="Cyt_bd_oxida_I"/>
    <property type="match status" value="1"/>
</dbReference>
<evidence type="ECO:0000256" key="6">
    <source>
        <dbReference type="ARBA" id="ARBA00022692"/>
    </source>
</evidence>
<dbReference type="EMBL" id="PKUR01000004">
    <property type="protein sequence ID" value="PLW85000.1"/>
    <property type="molecule type" value="Genomic_DNA"/>
</dbReference>
<dbReference type="GO" id="GO:0005886">
    <property type="term" value="C:plasma membrane"/>
    <property type="evidence" value="ECO:0007669"/>
    <property type="project" value="UniProtKB-SubCell"/>
</dbReference>
<dbReference type="GO" id="GO:0046872">
    <property type="term" value="F:metal ion binding"/>
    <property type="evidence" value="ECO:0007669"/>
    <property type="project" value="UniProtKB-UniRule"/>
</dbReference>
<feature type="transmembrane region" description="Helical" evidence="12">
    <location>
        <begin position="394"/>
        <end position="420"/>
    </location>
</feature>
<comment type="caution">
    <text evidence="13">The sequence shown here is derived from an EMBL/GenBank/DDBJ whole genome shotgun (WGS) entry which is preliminary data.</text>
</comment>
<feature type="transmembrane region" description="Helical" evidence="12">
    <location>
        <begin position="128"/>
        <end position="147"/>
    </location>
</feature>
<organism evidence="13 14">
    <name type="scientific">Halioglobus japonicus</name>
    <dbReference type="NCBI Taxonomy" id="930805"/>
    <lineage>
        <taxon>Bacteria</taxon>
        <taxon>Pseudomonadati</taxon>
        <taxon>Pseudomonadota</taxon>
        <taxon>Gammaproteobacteria</taxon>
        <taxon>Cellvibrionales</taxon>
        <taxon>Halieaceae</taxon>
        <taxon>Halioglobus</taxon>
    </lineage>
</organism>
<keyword evidence="11 12" id="KW-0472">Membrane</keyword>
<evidence type="ECO:0000256" key="9">
    <source>
        <dbReference type="ARBA" id="ARBA00022989"/>
    </source>
</evidence>
<reference evidence="13 14" key="1">
    <citation type="submission" date="2018-01" db="EMBL/GenBank/DDBJ databases">
        <title>The draft genome sequence of Halioglobus japonicus S1-36.</title>
        <authorList>
            <person name="Du Z.-J."/>
            <person name="Shi M.-J."/>
        </authorList>
    </citation>
    <scope>NUCLEOTIDE SEQUENCE [LARGE SCALE GENOMIC DNA]</scope>
    <source>
        <strain evidence="13 14">S1-36</strain>
    </source>
</reference>
<sequence>MEFDPIVLARIQFAANISFHILFPAITIGLAWLLLFFRVRFTLTGDAAWEYAYQFWVKVFALTFALGVVSGITMSFQFGTNWPGFMERAGNIAGPLLGYEVLTAFFLEASFLGIMLFGKQRVSNRVHLIATSLVAVGTSLSAFWILALNSWMQTPAGFSIQNGEFYAESWAQIVFNPSFPYRLAHMMLASFLTSAFLVAGVSAWRVRRGVDGPATWKVLKTGVFVAAVLIPVQVLVGDLHGLNTLEHQPEKIAAMEGIWETEKGAPFTIIGIPNEEEKRTDFALQIPNAASLILTHRLDGEVEGLEAFEHHPPVAPVFWSFRIMLATGGLMLLVSWWGAWTFARGRSPSTALITALSIMTFSGWVATLAGWYVTEIGRQPWVVHGLLSTSQVAASHHSATLIGTLLGYIGLYVFLLYSYIHALRHLATKPAGSLALLPRRKVNTVEGVAT</sequence>
<dbReference type="AlphaFoldDB" id="A0AAP8MC03"/>
<feature type="transmembrane region" description="Helical" evidence="12">
    <location>
        <begin position="96"/>
        <end position="116"/>
    </location>
</feature>
<dbReference type="PANTHER" id="PTHR30365">
    <property type="entry name" value="CYTOCHROME D UBIQUINOL OXIDASE"/>
    <property type="match status" value="1"/>
</dbReference>
<dbReference type="GO" id="GO:0019646">
    <property type="term" value="P:aerobic electron transport chain"/>
    <property type="evidence" value="ECO:0007669"/>
    <property type="project" value="InterPro"/>
</dbReference>
<evidence type="ECO:0000256" key="5">
    <source>
        <dbReference type="ARBA" id="ARBA00022617"/>
    </source>
</evidence>
<evidence type="ECO:0000256" key="10">
    <source>
        <dbReference type="ARBA" id="ARBA00023004"/>
    </source>
</evidence>
<keyword evidence="10 12" id="KW-0408">Iron</keyword>
<comment type="subcellular location">
    <subcellularLocation>
        <location evidence="12">Cell inner membrane</location>
    </subcellularLocation>
    <subcellularLocation>
        <location evidence="1">Cell membrane</location>
        <topology evidence="1">Multi-pass membrane protein</topology>
    </subcellularLocation>
</comment>
<feature type="transmembrane region" description="Helical" evidence="12">
    <location>
        <begin position="13"/>
        <end position="35"/>
    </location>
</feature>
<keyword evidence="8 12" id="KW-0249">Electron transport</keyword>
<proteinExistence type="inferred from homology"/>
<feature type="transmembrane region" description="Helical" evidence="12">
    <location>
        <begin position="351"/>
        <end position="374"/>
    </location>
</feature>
<dbReference type="GO" id="GO:0009055">
    <property type="term" value="F:electron transfer activity"/>
    <property type="evidence" value="ECO:0007669"/>
    <property type="project" value="UniProtKB-UniRule"/>
</dbReference>
<keyword evidence="7 12" id="KW-0479">Metal-binding</keyword>
<feature type="transmembrane region" description="Helical" evidence="12">
    <location>
        <begin position="319"/>
        <end position="339"/>
    </location>
</feature>